<keyword evidence="4" id="KW-0472">Membrane</keyword>
<evidence type="ECO:0000259" key="7">
    <source>
        <dbReference type="Pfam" id="PF06580"/>
    </source>
</evidence>
<feature type="signal peptide" evidence="5">
    <location>
        <begin position="1"/>
        <end position="19"/>
    </location>
</feature>
<feature type="domain" description="Histidine kinase/HSP90-like ATPase" evidence="6">
    <location>
        <begin position="625"/>
        <end position="725"/>
    </location>
</feature>
<keyword evidence="9" id="KW-1185">Reference proteome</keyword>
<evidence type="ECO:0000256" key="2">
    <source>
        <dbReference type="ARBA" id="ARBA00022803"/>
    </source>
</evidence>
<dbReference type="InterPro" id="IPR036890">
    <property type="entry name" value="HATPase_C_sf"/>
</dbReference>
<dbReference type="Pfam" id="PF13424">
    <property type="entry name" value="TPR_12"/>
    <property type="match status" value="3"/>
</dbReference>
<evidence type="ECO:0000256" key="1">
    <source>
        <dbReference type="ARBA" id="ARBA00022737"/>
    </source>
</evidence>
<organism evidence="8 9">
    <name type="scientific">Corallibacter vietnamensis</name>
    <dbReference type="NCBI Taxonomy" id="904130"/>
    <lineage>
        <taxon>Bacteria</taxon>
        <taxon>Pseudomonadati</taxon>
        <taxon>Bacteroidota</taxon>
        <taxon>Flavobacteriia</taxon>
        <taxon>Flavobacteriales</taxon>
        <taxon>Flavobacteriaceae</taxon>
        <taxon>Corallibacter</taxon>
    </lineage>
</organism>
<keyword evidence="5" id="KW-0732">Signal</keyword>
<feature type="repeat" description="TPR" evidence="3">
    <location>
        <begin position="285"/>
        <end position="318"/>
    </location>
</feature>
<evidence type="ECO:0000313" key="9">
    <source>
        <dbReference type="Proteomes" id="UP001501456"/>
    </source>
</evidence>
<protein>
    <recommendedName>
        <fullName evidence="10">Tetratricopeptide repeat protein</fullName>
    </recommendedName>
</protein>
<dbReference type="Proteomes" id="UP001501456">
    <property type="component" value="Unassembled WGS sequence"/>
</dbReference>
<dbReference type="InterPro" id="IPR010559">
    <property type="entry name" value="Sig_transdc_His_kin_internal"/>
</dbReference>
<keyword evidence="2 3" id="KW-0802">TPR repeat</keyword>
<dbReference type="Pfam" id="PF06580">
    <property type="entry name" value="His_kinase"/>
    <property type="match status" value="1"/>
</dbReference>
<feature type="chain" id="PRO_5047516020" description="Tetratricopeptide repeat protein" evidence="5">
    <location>
        <begin position="20"/>
        <end position="731"/>
    </location>
</feature>
<evidence type="ECO:0000313" key="8">
    <source>
        <dbReference type="EMBL" id="GAA3778491.1"/>
    </source>
</evidence>
<keyword evidence="1" id="KW-0677">Repeat</keyword>
<keyword evidence="4" id="KW-0812">Transmembrane</keyword>
<name>A0ABP7GYG5_9FLAO</name>
<comment type="caution">
    <text evidence="8">The sequence shown here is derived from an EMBL/GenBank/DDBJ whole genome shotgun (WGS) entry which is preliminary data.</text>
</comment>
<evidence type="ECO:0000256" key="5">
    <source>
        <dbReference type="SAM" id="SignalP"/>
    </source>
</evidence>
<dbReference type="SUPFAM" id="SSF55874">
    <property type="entry name" value="ATPase domain of HSP90 chaperone/DNA topoisomerase II/histidine kinase"/>
    <property type="match status" value="1"/>
</dbReference>
<dbReference type="SMART" id="SM00028">
    <property type="entry name" value="TPR"/>
    <property type="match status" value="10"/>
</dbReference>
<evidence type="ECO:0000256" key="3">
    <source>
        <dbReference type="PROSITE-ProRule" id="PRU00339"/>
    </source>
</evidence>
<accession>A0ABP7GYG5</accession>
<feature type="repeat" description="TPR" evidence="3">
    <location>
        <begin position="85"/>
        <end position="118"/>
    </location>
</feature>
<feature type="domain" description="Signal transduction histidine kinase internal region" evidence="7">
    <location>
        <begin position="524"/>
        <end position="597"/>
    </location>
</feature>
<evidence type="ECO:0008006" key="10">
    <source>
        <dbReference type="Google" id="ProtNLM"/>
    </source>
</evidence>
<feature type="repeat" description="TPR" evidence="3">
    <location>
        <begin position="245"/>
        <end position="278"/>
    </location>
</feature>
<feature type="repeat" description="TPR" evidence="3">
    <location>
        <begin position="165"/>
        <end position="198"/>
    </location>
</feature>
<evidence type="ECO:0000259" key="6">
    <source>
        <dbReference type="Pfam" id="PF02518"/>
    </source>
</evidence>
<feature type="repeat" description="TPR" evidence="3">
    <location>
        <begin position="325"/>
        <end position="358"/>
    </location>
</feature>
<dbReference type="InterPro" id="IPR003594">
    <property type="entry name" value="HATPase_dom"/>
</dbReference>
<keyword evidence="4" id="KW-1133">Transmembrane helix</keyword>
<gene>
    <name evidence="8" type="ORF">GCM10022271_08470</name>
</gene>
<dbReference type="SUPFAM" id="SSF48452">
    <property type="entry name" value="TPR-like"/>
    <property type="match status" value="3"/>
</dbReference>
<dbReference type="EMBL" id="BAABBI010000001">
    <property type="protein sequence ID" value="GAA3778491.1"/>
    <property type="molecule type" value="Genomic_DNA"/>
</dbReference>
<dbReference type="InterPro" id="IPR011990">
    <property type="entry name" value="TPR-like_helical_dom_sf"/>
</dbReference>
<proteinExistence type="predicted"/>
<dbReference type="Gene3D" id="3.30.565.10">
    <property type="entry name" value="Histidine kinase-like ATPase, C-terminal domain"/>
    <property type="match status" value="1"/>
</dbReference>
<evidence type="ECO:0000256" key="4">
    <source>
        <dbReference type="SAM" id="Phobius"/>
    </source>
</evidence>
<dbReference type="Pfam" id="PF07719">
    <property type="entry name" value="TPR_2"/>
    <property type="match status" value="1"/>
</dbReference>
<dbReference type="InterPro" id="IPR013105">
    <property type="entry name" value="TPR_2"/>
</dbReference>
<dbReference type="InterPro" id="IPR019734">
    <property type="entry name" value="TPR_rpt"/>
</dbReference>
<reference evidence="9" key="1">
    <citation type="journal article" date="2019" name="Int. J. Syst. Evol. Microbiol.">
        <title>The Global Catalogue of Microorganisms (GCM) 10K type strain sequencing project: providing services to taxonomists for standard genome sequencing and annotation.</title>
        <authorList>
            <consortium name="The Broad Institute Genomics Platform"/>
            <consortium name="The Broad Institute Genome Sequencing Center for Infectious Disease"/>
            <person name="Wu L."/>
            <person name="Ma J."/>
        </authorList>
    </citation>
    <scope>NUCLEOTIDE SEQUENCE [LARGE SCALE GENOMIC DNA]</scope>
    <source>
        <strain evidence="9">JCM 17525</strain>
    </source>
</reference>
<sequence>MKSINLTLFFLICFFTALQTTFSQKTAIDSLENVLKTHQKKDTIRVNTLNYLAFYNYRNNPPQAIKYIDEALSLAEELQIVKFLAHSYYIKGVVYTEQANFEVAIENYEKSVQLYTSIDDKNGLKKCNNGLGVLNAYRGNFDLAITYYKKALELAKQIDNDETVHKYLYNIGNIQANTGNYKDALINFKKALKVNRETKDSLGILNSLNSIANIYYSQGNYPVALEYHNNSLEIAKSAKDSIGIFQSLNNIGNVYRFQGLNNKALHFYNKALEIDKAKFNVKNVTALKNNIAGIYYDKNEFDKAITYYNESIALSKEINDNVNLATALNGLGFIHLEIDKYTQALSYFKEANTITLNNNNSYNLADSYHGMAEAYYLMKKYDLALSNAEKLGQLSEEQELLLHQKNAYYILANVYEKKGDFKAALLNHQQFKTINDSLFNEESIEKITQLEYEYKYKQALDSASIRELKLTKTVMATSQHLEKTQRNLFIGVIAFLMTAIVLGGIIFSLKLRNEKAKTQNIVIEQKLLRSQMTPHFIFNSLSVLQGMILNKEDKKSIFYLSKFSKLLRITLENSRDKMVLLSQELLAIQNYLTLQNLENDAFKHTVLVDDTINVSLFEIPPMLIQPFVENAIEHAFKNKTDDKQIDIKLTYNDKKLICTIADNGIGIDCSIIKSNNKNKSSLATTITAERLAVLSKDYNMEGSVTIEDRKKYNEQGTLVTLVIPHKIIPIS</sequence>
<dbReference type="Pfam" id="PF02518">
    <property type="entry name" value="HATPase_c"/>
    <property type="match status" value="1"/>
</dbReference>
<dbReference type="PROSITE" id="PS50005">
    <property type="entry name" value="TPR"/>
    <property type="match status" value="5"/>
</dbReference>
<dbReference type="Gene3D" id="1.25.40.10">
    <property type="entry name" value="Tetratricopeptide repeat domain"/>
    <property type="match status" value="3"/>
</dbReference>
<feature type="transmembrane region" description="Helical" evidence="4">
    <location>
        <begin position="488"/>
        <end position="509"/>
    </location>
</feature>
<dbReference type="PANTHER" id="PTHR10098">
    <property type="entry name" value="RAPSYN-RELATED"/>
    <property type="match status" value="1"/>
</dbReference>
<dbReference type="RefSeq" id="WP_344727439.1">
    <property type="nucleotide sequence ID" value="NZ_BAABBI010000001.1"/>
</dbReference>